<keyword evidence="1" id="KW-1133">Transmembrane helix</keyword>
<reference evidence="2 3" key="1">
    <citation type="submission" date="2020-04" db="EMBL/GenBank/DDBJ databases">
        <authorList>
            <person name="Alioto T."/>
            <person name="Alioto T."/>
            <person name="Gomez Garrido J."/>
        </authorList>
    </citation>
    <scope>NUCLEOTIDE SEQUENCE [LARGE SCALE GENOMIC DNA]</scope>
</reference>
<keyword evidence="1" id="KW-0472">Membrane</keyword>
<proteinExistence type="predicted"/>
<keyword evidence="1" id="KW-0812">Transmembrane</keyword>
<dbReference type="AlphaFoldDB" id="A0A8S1DIA7"/>
<feature type="transmembrane region" description="Helical" evidence="1">
    <location>
        <begin position="12"/>
        <end position="36"/>
    </location>
</feature>
<dbReference type="Proteomes" id="UP000494165">
    <property type="component" value="Unassembled WGS sequence"/>
</dbReference>
<dbReference type="EMBL" id="CADEPI010000264">
    <property type="protein sequence ID" value="CAB3382284.1"/>
    <property type="molecule type" value="Genomic_DNA"/>
</dbReference>
<protein>
    <submittedName>
        <fullName evidence="2">Uncharacterized protein</fullName>
    </submittedName>
</protein>
<evidence type="ECO:0000313" key="3">
    <source>
        <dbReference type="Proteomes" id="UP000494165"/>
    </source>
</evidence>
<keyword evidence="3" id="KW-1185">Reference proteome</keyword>
<sequence length="140" mass="15539">MASLLELLPLIALAVSLIGSIVFSIGATVACFIRVLKRFSVSVMSKDNCTASFSQSISDTDICMYNLENTYTLACTFITDELSDSFTQYPVIAINGQVHGFLHFLRCDFVTFESYDDWTFTNLAHFRANIIAELPAVDNV</sequence>
<comment type="caution">
    <text evidence="2">The sequence shown here is derived from an EMBL/GenBank/DDBJ whole genome shotgun (WGS) entry which is preliminary data.</text>
</comment>
<accession>A0A8S1DIA7</accession>
<evidence type="ECO:0000256" key="1">
    <source>
        <dbReference type="SAM" id="Phobius"/>
    </source>
</evidence>
<organism evidence="2 3">
    <name type="scientific">Cloeon dipterum</name>
    <dbReference type="NCBI Taxonomy" id="197152"/>
    <lineage>
        <taxon>Eukaryota</taxon>
        <taxon>Metazoa</taxon>
        <taxon>Ecdysozoa</taxon>
        <taxon>Arthropoda</taxon>
        <taxon>Hexapoda</taxon>
        <taxon>Insecta</taxon>
        <taxon>Pterygota</taxon>
        <taxon>Palaeoptera</taxon>
        <taxon>Ephemeroptera</taxon>
        <taxon>Pisciforma</taxon>
        <taxon>Baetidae</taxon>
        <taxon>Cloeon</taxon>
    </lineage>
</organism>
<gene>
    <name evidence="2" type="ORF">CLODIP_2_CD02976</name>
</gene>
<evidence type="ECO:0000313" key="2">
    <source>
        <dbReference type="EMBL" id="CAB3382284.1"/>
    </source>
</evidence>
<name>A0A8S1DIA7_9INSE</name>